<evidence type="ECO:0000259" key="4">
    <source>
        <dbReference type="PROSITE" id="PS50076"/>
    </source>
</evidence>
<dbReference type="PRINTS" id="PR00625">
    <property type="entry name" value="JDOMAIN"/>
</dbReference>
<evidence type="ECO:0000256" key="3">
    <source>
        <dbReference type="ARBA" id="ARBA00023186"/>
    </source>
</evidence>
<dbReference type="OrthoDB" id="10250354at2759"/>
<dbReference type="PROSITE" id="PS50076">
    <property type="entry name" value="DNAJ_2"/>
    <property type="match status" value="1"/>
</dbReference>
<dbReference type="Gene3D" id="1.10.287.110">
    <property type="entry name" value="DnaJ domain"/>
    <property type="match status" value="1"/>
</dbReference>
<sequence>MAERNESQDNRELYALLNLSPDASDEEIRRAYRQWAQAYHPDKYQAPHMKDIATENFQRIREAYEILSDPHKRQIYDIYGMEGLTSGLELGSTLNGAEVIKAELERLKRMKEREKLAAHFLPSGTIIANMSLPRYLDGDGLVIGMAMTSEIQSHLSKRNAFTIGGNLAVNGGEGGGAANALFRHQLSKDSSVEFVASVGLRALIGVQTTRNLSSHSTATMGVAMSLRDGSLNLSNLWTRQLSETASGHIELNLGQQSSIAVGWQKKDERRSASGELKFGTGLFEAAVHCTHRFSRKSLGCIAGRVGSSSLEIEVGGGRKLSKFSSVRWLYVIGIQGISWKFELYRGGQKIILPILLTRHLNPVFATGAFFIPASLYFCLKKFLIKPYYLRRSKQKALEEEKESSAQVKEAWAAAEKAQKLQQNVANRKRNRQLETGGLVITRALYGNQIVLSNLKSSSETSFESTSDVIDVTIPLNFLVNDSGQLKLHEGVKKSGIMGFCDPCPGRPKELYVEYVYAGNQFKVTSCLLRFKIVIKLSHLVDPRANSKFETGLGW</sequence>
<evidence type="ECO:0000256" key="1">
    <source>
        <dbReference type="ARBA" id="ARBA00004370"/>
    </source>
</evidence>
<name>A0A0S3T5I7_PHAAN</name>
<organism evidence="5 6">
    <name type="scientific">Vigna angularis var. angularis</name>
    <dbReference type="NCBI Taxonomy" id="157739"/>
    <lineage>
        <taxon>Eukaryota</taxon>
        <taxon>Viridiplantae</taxon>
        <taxon>Streptophyta</taxon>
        <taxon>Embryophyta</taxon>
        <taxon>Tracheophyta</taxon>
        <taxon>Spermatophyta</taxon>
        <taxon>Magnoliopsida</taxon>
        <taxon>eudicotyledons</taxon>
        <taxon>Gunneridae</taxon>
        <taxon>Pentapetalae</taxon>
        <taxon>rosids</taxon>
        <taxon>fabids</taxon>
        <taxon>Fabales</taxon>
        <taxon>Fabaceae</taxon>
        <taxon>Papilionoideae</taxon>
        <taxon>50 kb inversion clade</taxon>
        <taxon>NPAAA clade</taxon>
        <taxon>indigoferoid/millettioid clade</taxon>
        <taxon>Phaseoleae</taxon>
        <taxon>Vigna</taxon>
    </lineage>
</organism>
<dbReference type="InterPro" id="IPR024586">
    <property type="entry name" value="DnaJ-like_C11_C"/>
</dbReference>
<dbReference type="AlphaFoldDB" id="A0A0S3T5I7"/>
<dbReference type="SUPFAM" id="SSF46565">
    <property type="entry name" value="Chaperone J-domain"/>
    <property type="match status" value="1"/>
</dbReference>
<dbReference type="Pfam" id="PF00226">
    <property type="entry name" value="DnaJ"/>
    <property type="match status" value="1"/>
</dbReference>
<dbReference type="InterPro" id="IPR055225">
    <property type="entry name" value="DNAJC11-like_beta-barrel"/>
</dbReference>
<dbReference type="InterPro" id="IPR036869">
    <property type="entry name" value="J_dom_sf"/>
</dbReference>
<proteinExistence type="predicted"/>
<accession>A0A0S3T5I7</accession>
<dbReference type="InterPro" id="IPR042162">
    <property type="entry name" value="AtJ13"/>
</dbReference>
<keyword evidence="6" id="KW-1185">Reference proteome</keyword>
<dbReference type="Proteomes" id="UP000291084">
    <property type="component" value="Chromosome 10"/>
</dbReference>
<reference evidence="5 6" key="1">
    <citation type="journal article" date="2015" name="Sci. Rep.">
        <title>The power of single molecule real-time sequencing technology in the de novo assembly of a eukaryotic genome.</title>
        <authorList>
            <person name="Sakai H."/>
            <person name="Naito K."/>
            <person name="Ogiso-Tanaka E."/>
            <person name="Takahashi Y."/>
            <person name="Iseki K."/>
            <person name="Muto C."/>
            <person name="Satou K."/>
            <person name="Teruya K."/>
            <person name="Shiroma A."/>
            <person name="Shimoji M."/>
            <person name="Hirano T."/>
            <person name="Itoh T."/>
            <person name="Kaga A."/>
            <person name="Tomooka N."/>
        </authorList>
    </citation>
    <scope>NUCLEOTIDE SEQUENCE [LARGE SCALE GENOMIC DNA]</scope>
    <source>
        <strain evidence="6">cv. Shumari</strain>
    </source>
</reference>
<protein>
    <recommendedName>
        <fullName evidence="4">J domain-containing protein</fullName>
    </recommendedName>
</protein>
<feature type="domain" description="J" evidence="4">
    <location>
        <begin position="12"/>
        <end position="80"/>
    </location>
</feature>
<dbReference type="Pfam" id="PF22774">
    <property type="entry name" value="DNAJC11_beta-barrel"/>
    <property type="match status" value="1"/>
</dbReference>
<dbReference type="GO" id="GO:0016020">
    <property type="term" value="C:membrane"/>
    <property type="evidence" value="ECO:0007669"/>
    <property type="project" value="UniProtKB-SubCell"/>
</dbReference>
<evidence type="ECO:0000256" key="2">
    <source>
        <dbReference type="ARBA" id="ARBA00023136"/>
    </source>
</evidence>
<dbReference type="Pfam" id="PF11875">
    <property type="entry name" value="DnaJ-like_C11_C"/>
    <property type="match status" value="1"/>
</dbReference>
<dbReference type="PROSITE" id="PS00636">
    <property type="entry name" value="DNAJ_1"/>
    <property type="match status" value="1"/>
</dbReference>
<dbReference type="PANTHER" id="PTHR44914:SF1">
    <property type="entry name" value="CHAPERONE PROTEIN DNAJ 13"/>
    <property type="match status" value="1"/>
</dbReference>
<evidence type="ECO:0000313" key="6">
    <source>
        <dbReference type="Proteomes" id="UP000291084"/>
    </source>
</evidence>
<dbReference type="CDD" id="cd06257">
    <property type="entry name" value="DnaJ"/>
    <property type="match status" value="1"/>
</dbReference>
<evidence type="ECO:0000313" key="5">
    <source>
        <dbReference type="EMBL" id="BAU00450.1"/>
    </source>
</evidence>
<dbReference type="InterPro" id="IPR001623">
    <property type="entry name" value="DnaJ_domain"/>
</dbReference>
<keyword evidence="3" id="KW-0143">Chaperone</keyword>
<dbReference type="EMBL" id="AP015043">
    <property type="protein sequence ID" value="BAU00450.1"/>
    <property type="molecule type" value="Genomic_DNA"/>
</dbReference>
<dbReference type="PANTHER" id="PTHR44914">
    <property type="entry name" value="CHAPERONE PROTEIN DNAJ 13"/>
    <property type="match status" value="1"/>
</dbReference>
<dbReference type="SMART" id="SM00271">
    <property type="entry name" value="DnaJ"/>
    <property type="match status" value="1"/>
</dbReference>
<dbReference type="InterPro" id="IPR018253">
    <property type="entry name" value="DnaJ_domain_CS"/>
</dbReference>
<keyword evidence="2" id="KW-0472">Membrane</keyword>
<gene>
    <name evidence="5" type="primary">Vigan.10G204800</name>
    <name evidence="5" type="ORF">VIGAN_10204800</name>
</gene>
<comment type="subcellular location">
    <subcellularLocation>
        <location evidence="1">Membrane</location>
    </subcellularLocation>
</comment>